<dbReference type="EMBL" id="JAPQKS010000005">
    <property type="protein sequence ID" value="KAJ5225215.1"/>
    <property type="molecule type" value="Genomic_DNA"/>
</dbReference>
<protein>
    <recommendedName>
        <fullName evidence="2">NACHT domain-containing protein</fullName>
    </recommendedName>
</protein>
<sequence>MDDQDRQVLNKLWRSDPKNEKKRIQNTKGDLLKDVYEWILSNPDFKRWLDGQEHRILWIRGDPGKGKTMLLCGIIDELQLSIGESKLLSFFFCQATDPRLNNATAVLRCLIRQLIDQQPSLISHLRKKADKYQDIWSWYDLLEIFTEFVEDERLKPTFLVIDGLDECGDGLTELFTMIMEHSSCPKIKWVVSSRNYASIHEQLSRAAQLSLELNAQSVSDAVEHYIQHKMRQLTQRKMWNSETQTIVRDHLTQNSGGTFLWVALVCEHLMKKSFLYPTTQMKLFPPGLDALYERMLQRVSESDGKDFCLRIIALAAMLYRPITLSELLHFVEVPEDARDHELDFLHHAIVLCGSFLVIREDTVYIVHQSAKEFLDKKAAQKEISSEAEEIHFHVFSKSMDAISEGLVRDVYGLRAPGYSIDQVRCPVPDPLATMQYACVYWVDHLIECYSRTEVYGNFNDGSSVETFFCKDYLHWLEALSLWRILPTGIASILKLRNYLEVRVVVIINNGFLLT</sequence>
<organism evidence="3 4">
    <name type="scientific">Penicillium chermesinum</name>
    <dbReference type="NCBI Taxonomy" id="63820"/>
    <lineage>
        <taxon>Eukaryota</taxon>
        <taxon>Fungi</taxon>
        <taxon>Dikarya</taxon>
        <taxon>Ascomycota</taxon>
        <taxon>Pezizomycotina</taxon>
        <taxon>Eurotiomycetes</taxon>
        <taxon>Eurotiomycetidae</taxon>
        <taxon>Eurotiales</taxon>
        <taxon>Aspergillaceae</taxon>
        <taxon>Penicillium</taxon>
    </lineage>
</organism>
<evidence type="ECO:0000259" key="2">
    <source>
        <dbReference type="PROSITE" id="PS50837"/>
    </source>
</evidence>
<evidence type="ECO:0000313" key="3">
    <source>
        <dbReference type="EMBL" id="KAJ5225215.1"/>
    </source>
</evidence>
<keyword evidence="1" id="KW-0677">Repeat</keyword>
<name>A0A9W9TL54_9EURO</name>
<reference evidence="3" key="1">
    <citation type="submission" date="2022-11" db="EMBL/GenBank/DDBJ databases">
        <authorList>
            <person name="Petersen C."/>
        </authorList>
    </citation>
    <scope>NUCLEOTIDE SEQUENCE</scope>
    <source>
        <strain evidence="3">IBT 19713</strain>
    </source>
</reference>
<dbReference type="InterPro" id="IPR056884">
    <property type="entry name" value="NPHP3-like_N"/>
</dbReference>
<dbReference type="PROSITE" id="PS50837">
    <property type="entry name" value="NACHT"/>
    <property type="match status" value="1"/>
</dbReference>
<proteinExistence type="predicted"/>
<reference evidence="3" key="2">
    <citation type="journal article" date="2023" name="IMA Fungus">
        <title>Comparative genomic study of the Penicillium genus elucidates a diverse pangenome and 15 lateral gene transfer events.</title>
        <authorList>
            <person name="Petersen C."/>
            <person name="Sorensen T."/>
            <person name="Nielsen M.R."/>
            <person name="Sondergaard T.E."/>
            <person name="Sorensen J.L."/>
            <person name="Fitzpatrick D.A."/>
            <person name="Frisvad J.C."/>
            <person name="Nielsen K.L."/>
        </authorList>
    </citation>
    <scope>NUCLEOTIDE SEQUENCE</scope>
    <source>
        <strain evidence="3">IBT 19713</strain>
    </source>
</reference>
<dbReference type="SUPFAM" id="SSF52540">
    <property type="entry name" value="P-loop containing nucleoside triphosphate hydrolases"/>
    <property type="match status" value="1"/>
</dbReference>
<dbReference type="GeneID" id="83203039"/>
<dbReference type="Pfam" id="PF24883">
    <property type="entry name" value="NPHP3_N"/>
    <property type="match status" value="1"/>
</dbReference>
<dbReference type="PANTHER" id="PTHR10039:SF5">
    <property type="entry name" value="NACHT DOMAIN-CONTAINING PROTEIN"/>
    <property type="match status" value="1"/>
</dbReference>
<comment type="caution">
    <text evidence="3">The sequence shown here is derived from an EMBL/GenBank/DDBJ whole genome shotgun (WGS) entry which is preliminary data.</text>
</comment>
<accession>A0A9W9TL54</accession>
<dbReference type="RefSeq" id="XP_058328626.1">
    <property type="nucleotide sequence ID" value="XM_058475736.1"/>
</dbReference>
<gene>
    <name evidence="3" type="ORF">N7468_006440</name>
</gene>
<evidence type="ECO:0000256" key="1">
    <source>
        <dbReference type="ARBA" id="ARBA00022737"/>
    </source>
</evidence>
<dbReference type="InterPro" id="IPR007111">
    <property type="entry name" value="NACHT_NTPase"/>
</dbReference>
<feature type="domain" description="NACHT" evidence="2">
    <location>
        <begin position="55"/>
        <end position="284"/>
    </location>
</feature>
<dbReference type="Gene3D" id="3.40.50.300">
    <property type="entry name" value="P-loop containing nucleotide triphosphate hydrolases"/>
    <property type="match status" value="1"/>
</dbReference>
<dbReference type="Proteomes" id="UP001150941">
    <property type="component" value="Unassembled WGS sequence"/>
</dbReference>
<dbReference type="OrthoDB" id="538223at2759"/>
<dbReference type="AlphaFoldDB" id="A0A9W9TL54"/>
<evidence type="ECO:0000313" key="4">
    <source>
        <dbReference type="Proteomes" id="UP001150941"/>
    </source>
</evidence>
<keyword evidence="4" id="KW-1185">Reference proteome</keyword>
<dbReference type="PANTHER" id="PTHR10039">
    <property type="entry name" value="AMELOGENIN"/>
    <property type="match status" value="1"/>
</dbReference>
<dbReference type="InterPro" id="IPR027417">
    <property type="entry name" value="P-loop_NTPase"/>
</dbReference>